<dbReference type="Proteomes" id="UP000290037">
    <property type="component" value="Unassembled WGS sequence"/>
</dbReference>
<keyword evidence="1" id="KW-0812">Transmembrane</keyword>
<keyword evidence="1" id="KW-1133">Transmembrane helix</keyword>
<dbReference type="STRING" id="573501.SAMN04487999_3176"/>
<organism evidence="3 4">
    <name type="scientific">Leeuwenhoekiella palythoae</name>
    <dbReference type="NCBI Taxonomy" id="573501"/>
    <lineage>
        <taxon>Bacteria</taxon>
        <taxon>Pseudomonadati</taxon>
        <taxon>Bacteroidota</taxon>
        <taxon>Flavobacteriia</taxon>
        <taxon>Flavobacteriales</taxon>
        <taxon>Flavobacteriaceae</taxon>
        <taxon>Leeuwenhoekiella</taxon>
    </lineage>
</organism>
<keyword evidence="5" id="KW-1185">Reference proteome</keyword>
<accession>A0A1M5ZKD5</accession>
<evidence type="ECO:0000313" key="4">
    <source>
        <dbReference type="Proteomes" id="UP000184240"/>
    </source>
</evidence>
<protein>
    <submittedName>
        <fullName evidence="3">Uncharacterized protein</fullName>
    </submittedName>
</protein>
<dbReference type="Proteomes" id="UP000184240">
    <property type="component" value="Unassembled WGS sequence"/>
</dbReference>
<evidence type="ECO:0000313" key="2">
    <source>
        <dbReference type="EMBL" id="RXG27810.1"/>
    </source>
</evidence>
<sequence length="56" mass="6228">MNRGLAKSLLFLGALLLVLNILFTASFTDIGFILSVTANLLLILAMIQVLYFNKQR</sequence>
<gene>
    <name evidence="2" type="ORF">DSM01_2929</name>
    <name evidence="3" type="ORF">SAMN04487999_3176</name>
</gene>
<reference evidence="2 5" key="3">
    <citation type="submission" date="2018-07" db="EMBL/GenBank/DDBJ databases">
        <title>Leeuwenhoekiella genomics.</title>
        <authorList>
            <person name="Tahon G."/>
            <person name="Willems A."/>
        </authorList>
    </citation>
    <scope>NUCLEOTIDE SEQUENCE [LARGE SCALE GENOMIC DNA]</scope>
    <source>
        <strain evidence="2 5">LMG 24856</strain>
    </source>
</reference>
<evidence type="ECO:0000313" key="3">
    <source>
        <dbReference type="EMBL" id="SHI24599.1"/>
    </source>
</evidence>
<name>A0A1M5ZKD5_9FLAO</name>
<proteinExistence type="predicted"/>
<dbReference type="EMBL" id="FQXT01000006">
    <property type="protein sequence ID" value="SHI24599.1"/>
    <property type="molecule type" value="Genomic_DNA"/>
</dbReference>
<evidence type="ECO:0000313" key="5">
    <source>
        <dbReference type="Proteomes" id="UP000290037"/>
    </source>
</evidence>
<dbReference type="EMBL" id="QOVN01000006">
    <property type="protein sequence ID" value="RXG27810.1"/>
    <property type="molecule type" value="Genomic_DNA"/>
</dbReference>
<feature type="transmembrane region" description="Helical" evidence="1">
    <location>
        <begin position="34"/>
        <end position="52"/>
    </location>
</feature>
<reference evidence="4" key="1">
    <citation type="submission" date="2016-11" db="EMBL/GenBank/DDBJ databases">
        <authorList>
            <person name="Varghese N."/>
            <person name="Submissions S."/>
        </authorList>
    </citation>
    <scope>NUCLEOTIDE SEQUENCE [LARGE SCALE GENOMIC DNA]</scope>
    <source>
        <strain evidence="4">DSM 19859</strain>
    </source>
</reference>
<evidence type="ECO:0000256" key="1">
    <source>
        <dbReference type="SAM" id="Phobius"/>
    </source>
</evidence>
<keyword evidence="1" id="KW-0472">Membrane</keyword>
<reference evidence="3" key="2">
    <citation type="submission" date="2016-11" db="EMBL/GenBank/DDBJ databases">
        <authorList>
            <person name="Jaros S."/>
            <person name="Januszkiewicz K."/>
            <person name="Wedrychowicz H."/>
        </authorList>
    </citation>
    <scope>NUCLEOTIDE SEQUENCE [LARGE SCALE GENOMIC DNA]</scope>
    <source>
        <strain evidence="3">DSM 19859</strain>
    </source>
</reference>
<dbReference type="AlphaFoldDB" id="A0A1M5ZKD5"/>